<gene>
    <name evidence="2" type="ORF">SPRG_18618</name>
</gene>
<evidence type="ECO:0000313" key="2">
    <source>
        <dbReference type="EMBL" id="KDO15841.1"/>
    </source>
</evidence>
<dbReference type="VEuPathDB" id="FungiDB:SPRG_18618"/>
<reference evidence="2 3" key="1">
    <citation type="journal article" date="2013" name="PLoS Genet.">
        <title>Distinctive expansion of potential virulence genes in the genome of the oomycete fish pathogen Saprolegnia parasitica.</title>
        <authorList>
            <person name="Jiang R.H."/>
            <person name="de Bruijn I."/>
            <person name="Haas B.J."/>
            <person name="Belmonte R."/>
            <person name="Lobach L."/>
            <person name="Christie J."/>
            <person name="van den Ackerveken G."/>
            <person name="Bottin A."/>
            <person name="Bulone V."/>
            <person name="Diaz-Moreno S.M."/>
            <person name="Dumas B."/>
            <person name="Fan L."/>
            <person name="Gaulin E."/>
            <person name="Govers F."/>
            <person name="Grenville-Briggs L.J."/>
            <person name="Horner N.R."/>
            <person name="Levin J.Z."/>
            <person name="Mammella M."/>
            <person name="Meijer H.J."/>
            <person name="Morris P."/>
            <person name="Nusbaum C."/>
            <person name="Oome S."/>
            <person name="Phillips A.J."/>
            <person name="van Rooyen D."/>
            <person name="Rzeszutek E."/>
            <person name="Saraiva M."/>
            <person name="Secombes C.J."/>
            <person name="Seidl M.F."/>
            <person name="Snel B."/>
            <person name="Stassen J.H."/>
            <person name="Sykes S."/>
            <person name="Tripathy S."/>
            <person name="van den Berg H."/>
            <person name="Vega-Arreguin J.C."/>
            <person name="Wawra S."/>
            <person name="Young S.K."/>
            <person name="Zeng Q."/>
            <person name="Dieguez-Uribeondo J."/>
            <person name="Russ C."/>
            <person name="Tyler B.M."/>
            <person name="van West P."/>
        </authorList>
    </citation>
    <scope>NUCLEOTIDE SEQUENCE [LARGE SCALE GENOMIC DNA]</scope>
    <source>
        <strain evidence="2 3">CBS 223.65</strain>
    </source>
</reference>
<keyword evidence="3" id="KW-1185">Reference proteome</keyword>
<dbReference type="KEGG" id="spar:SPRG_18618"/>
<organism evidence="2 3">
    <name type="scientific">Saprolegnia parasitica (strain CBS 223.65)</name>
    <dbReference type="NCBI Taxonomy" id="695850"/>
    <lineage>
        <taxon>Eukaryota</taxon>
        <taxon>Sar</taxon>
        <taxon>Stramenopiles</taxon>
        <taxon>Oomycota</taxon>
        <taxon>Saprolegniomycetes</taxon>
        <taxon>Saprolegniales</taxon>
        <taxon>Saprolegniaceae</taxon>
        <taxon>Saprolegnia</taxon>
    </lineage>
</organism>
<accession>A0A067BN96</accession>
<dbReference type="AlphaFoldDB" id="A0A067BN96"/>
<dbReference type="RefSeq" id="XP_012213449.1">
    <property type="nucleotide sequence ID" value="XM_012358059.1"/>
</dbReference>
<feature type="compositionally biased region" description="Polar residues" evidence="1">
    <location>
        <begin position="10"/>
        <end position="31"/>
    </location>
</feature>
<proteinExistence type="predicted"/>
<protein>
    <submittedName>
        <fullName evidence="2">Uncharacterized protein</fullName>
    </submittedName>
</protein>
<dbReference type="Proteomes" id="UP000030745">
    <property type="component" value="Unassembled WGS sequence"/>
</dbReference>
<evidence type="ECO:0000313" key="3">
    <source>
        <dbReference type="Proteomes" id="UP000030745"/>
    </source>
</evidence>
<dbReference type="GeneID" id="24140141"/>
<sequence length="82" mass="9032">MPMVNWAKKQPTSRPSFAKSTKLSCTSSRPTSGAFAPAKNAYFAHLVSLEVVVPFSSPIETTGRPQTDCYLYLEHTMTNGTY</sequence>
<name>A0A067BN96_SAPPC</name>
<feature type="region of interest" description="Disordered" evidence="1">
    <location>
        <begin position="1"/>
        <end position="32"/>
    </location>
</feature>
<evidence type="ECO:0000256" key="1">
    <source>
        <dbReference type="SAM" id="MobiDB-lite"/>
    </source>
</evidence>
<dbReference type="EMBL" id="KK584525">
    <property type="protein sequence ID" value="KDO15841.1"/>
    <property type="molecule type" value="Genomic_DNA"/>
</dbReference>